<dbReference type="Pfam" id="PF02535">
    <property type="entry name" value="Zip"/>
    <property type="match status" value="1"/>
</dbReference>
<name>A0ABX7B567_9PROT</name>
<evidence type="ECO:0000313" key="7">
    <source>
        <dbReference type="Proteomes" id="UP000595197"/>
    </source>
</evidence>
<dbReference type="InterPro" id="IPR003689">
    <property type="entry name" value="ZIP"/>
</dbReference>
<organism evidence="6 7">
    <name type="scientific">Skermanella cutis</name>
    <dbReference type="NCBI Taxonomy" id="2775420"/>
    <lineage>
        <taxon>Bacteria</taxon>
        <taxon>Pseudomonadati</taxon>
        <taxon>Pseudomonadota</taxon>
        <taxon>Alphaproteobacteria</taxon>
        <taxon>Rhodospirillales</taxon>
        <taxon>Azospirillaceae</taxon>
        <taxon>Skermanella</taxon>
    </lineage>
</organism>
<dbReference type="EMBL" id="CP067420">
    <property type="protein sequence ID" value="QQP89481.1"/>
    <property type="molecule type" value="Genomic_DNA"/>
</dbReference>
<feature type="transmembrane region" description="Helical" evidence="5">
    <location>
        <begin position="55"/>
        <end position="74"/>
    </location>
</feature>
<keyword evidence="2 5" id="KW-0812">Transmembrane</keyword>
<evidence type="ECO:0000256" key="2">
    <source>
        <dbReference type="ARBA" id="ARBA00022692"/>
    </source>
</evidence>
<evidence type="ECO:0000256" key="5">
    <source>
        <dbReference type="SAM" id="Phobius"/>
    </source>
</evidence>
<feature type="transmembrane region" description="Helical" evidence="5">
    <location>
        <begin position="217"/>
        <end position="236"/>
    </location>
</feature>
<evidence type="ECO:0000256" key="1">
    <source>
        <dbReference type="ARBA" id="ARBA00004141"/>
    </source>
</evidence>
<keyword evidence="3 5" id="KW-1133">Transmembrane helix</keyword>
<keyword evidence="4 5" id="KW-0472">Membrane</keyword>
<evidence type="ECO:0000313" key="6">
    <source>
        <dbReference type="EMBL" id="QQP89481.1"/>
    </source>
</evidence>
<feature type="transmembrane region" description="Helical" evidence="5">
    <location>
        <begin position="183"/>
        <end position="205"/>
    </location>
</feature>
<reference evidence="6" key="1">
    <citation type="submission" date="2021-02" db="EMBL/GenBank/DDBJ databases">
        <title>Skermanella TT6 skin isolate.</title>
        <authorList>
            <person name="Lee K."/>
            <person name="Ganzorig M."/>
        </authorList>
    </citation>
    <scope>NUCLEOTIDE SEQUENCE</scope>
    <source>
        <strain evidence="6">TT6</strain>
    </source>
</reference>
<feature type="transmembrane region" description="Helical" evidence="5">
    <location>
        <begin position="110"/>
        <end position="135"/>
    </location>
</feature>
<proteinExistence type="predicted"/>
<gene>
    <name evidence="6" type="ORF">IGS68_26510</name>
</gene>
<protein>
    <submittedName>
        <fullName evidence="6">ZIP family metal transporter</fullName>
    </submittedName>
</protein>
<feature type="transmembrane region" description="Helical" evidence="5">
    <location>
        <begin position="156"/>
        <end position="177"/>
    </location>
</feature>
<dbReference type="RefSeq" id="WP_201075756.1">
    <property type="nucleotide sequence ID" value="NZ_CP067420.1"/>
</dbReference>
<evidence type="ECO:0000256" key="4">
    <source>
        <dbReference type="ARBA" id="ARBA00023136"/>
    </source>
</evidence>
<dbReference type="Proteomes" id="UP000595197">
    <property type="component" value="Chromosome"/>
</dbReference>
<comment type="subcellular location">
    <subcellularLocation>
        <location evidence="1">Membrane</location>
        <topology evidence="1">Multi-pass membrane protein</topology>
    </subcellularLocation>
</comment>
<sequence>MALALLPAIGNFGGGLLAEYLRTTRRTLSLALHAAAGIVTAVVAIELMPEALGGAPPWAVVLAFLLGGAFSVVLERGVDALKDRLGGGETGTGAWMIYAAVSVDLFSDGLMIGVGSAVSFGLAVILAIGQVTADIPEGFATIANFKDKGVPRAKRILLSASFVVPALLGAALGYWLLRGAGEIWQLSALAFVAGLLLVAAIEDMITEAHEAAADSRWSAMSLVGGFALFTLIASYFEAG</sequence>
<keyword evidence="7" id="KW-1185">Reference proteome</keyword>
<evidence type="ECO:0000256" key="3">
    <source>
        <dbReference type="ARBA" id="ARBA00022989"/>
    </source>
</evidence>
<feature type="transmembrane region" description="Helical" evidence="5">
    <location>
        <begin position="28"/>
        <end position="48"/>
    </location>
</feature>
<accession>A0ABX7B567</accession>